<organism evidence="3 4">
    <name type="scientific">Georgenia halotolerans</name>
    <dbReference type="NCBI Taxonomy" id="3028317"/>
    <lineage>
        <taxon>Bacteria</taxon>
        <taxon>Bacillati</taxon>
        <taxon>Actinomycetota</taxon>
        <taxon>Actinomycetes</taxon>
        <taxon>Micrococcales</taxon>
        <taxon>Bogoriellaceae</taxon>
        <taxon>Georgenia</taxon>
    </lineage>
</organism>
<dbReference type="EMBL" id="JARACI010000725">
    <property type="protein sequence ID" value="MDD9205950.1"/>
    <property type="molecule type" value="Genomic_DNA"/>
</dbReference>
<keyword evidence="4" id="KW-1185">Reference proteome</keyword>
<proteinExistence type="inferred from homology"/>
<accession>A0ABT5TV64</accession>
<dbReference type="Proteomes" id="UP001165561">
    <property type="component" value="Unassembled WGS sequence"/>
</dbReference>
<name>A0ABT5TV64_9MICO</name>
<sequence>MTDNAARYTLVITPTARRQLAQRLPEAVAFAAHEFIVGALLDNPQRVGKRLQAPLEGRHSARRGTYRVIYRIDDAERTVTVVDIAHRRDAYRTNH</sequence>
<evidence type="ECO:0000256" key="1">
    <source>
        <dbReference type="ARBA" id="ARBA00006226"/>
    </source>
</evidence>
<keyword evidence="2" id="KW-1277">Toxin-antitoxin system</keyword>
<dbReference type="Pfam" id="PF05016">
    <property type="entry name" value="ParE_toxin"/>
    <property type="match status" value="1"/>
</dbReference>
<dbReference type="InterPro" id="IPR035093">
    <property type="entry name" value="RelE/ParE_toxin_dom_sf"/>
</dbReference>
<dbReference type="InterPro" id="IPR007712">
    <property type="entry name" value="RelE/ParE_toxin"/>
</dbReference>
<evidence type="ECO:0000256" key="2">
    <source>
        <dbReference type="ARBA" id="ARBA00022649"/>
    </source>
</evidence>
<comment type="similarity">
    <text evidence="1">Belongs to the RelE toxin family.</text>
</comment>
<comment type="caution">
    <text evidence="3">The sequence shown here is derived from an EMBL/GenBank/DDBJ whole genome shotgun (WGS) entry which is preliminary data.</text>
</comment>
<dbReference type="SUPFAM" id="SSF143011">
    <property type="entry name" value="RelE-like"/>
    <property type="match status" value="1"/>
</dbReference>
<protein>
    <submittedName>
        <fullName evidence="3">Type II toxin-antitoxin system RelE/ParE family toxin</fullName>
    </submittedName>
</protein>
<evidence type="ECO:0000313" key="3">
    <source>
        <dbReference type="EMBL" id="MDD9205950.1"/>
    </source>
</evidence>
<reference evidence="3" key="1">
    <citation type="submission" date="2023-02" db="EMBL/GenBank/DDBJ databases">
        <title>Georgenia sp.10Sc9-8, isolated from a soil sample collected from the Taklamakan desert.</title>
        <authorList>
            <person name="Liu S."/>
        </authorList>
    </citation>
    <scope>NUCLEOTIDE SEQUENCE</scope>
    <source>
        <strain evidence="3">10Sc9-8</strain>
    </source>
</reference>
<dbReference type="PANTHER" id="PTHR35601">
    <property type="entry name" value="TOXIN RELE"/>
    <property type="match status" value="1"/>
</dbReference>
<dbReference type="Gene3D" id="3.30.2310.20">
    <property type="entry name" value="RelE-like"/>
    <property type="match status" value="1"/>
</dbReference>
<dbReference type="PANTHER" id="PTHR35601:SF1">
    <property type="entry name" value="TOXIN RELE"/>
    <property type="match status" value="1"/>
</dbReference>
<gene>
    <name evidence="3" type="ORF">PU560_05630</name>
</gene>
<evidence type="ECO:0000313" key="4">
    <source>
        <dbReference type="Proteomes" id="UP001165561"/>
    </source>
</evidence>